<dbReference type="AlphaFoldDB" id="A0A445F3D5"/>
<accession>A0A445F3D5</accession>
<comment type="caution">
    <text evidence="1">The sequence shown here is derived from an EMBL/GenBank/DDBJ whole genome shotgun (WGS) entry which is preliminary data.</text>
</comment>
<proteinExistence type="predicted"/>
<dbReference type="EMBL" id="QZWG01000020">
    <property type="protein sequence ID" value="RZB43297.1"/>
    <property type="molecule type" value="Genomic_DNA"/>
</dbReference>
<evidence type="ECO:0000313" key="2">
    <source>
        <dbReference type="Proteomes" id="UP000289340"/>
    </source>
</evidence>
<name>A0A445F3D5_GLYSO</name>
<protein>
    <submittedName>
        <fullName evidence="1">Uncharacterized protein</fullName>
    </submittedName>
</protein>
<gene>
    <name evidence="1" type="ORF">D0Y65_053742</name>
</gene>
<organism evidence="1 2">
    <name type="scientific">Glycine soja</name>
    <name type="common">Wild soybean</name>
    <dbReference type="NCBI Taxonomy" id="3848"/>
    <lineage>
        <taxon>Eukaryota</taxon>
        <taxon>Viridiplantae</taxon>
        <taxon>Streptophyta</taxon>
        <taxon>Embryophyta</taxon>
        <taxon>Tracheophyta</taxon>
        <taxon>Spermatophyta</taxon>
        <taxon>Magnoliopsida</taxon>
        <taxon>eudicotyledons</taxon>
        <taxon>Gunneridae</taxon>
        <taxon>Pentapetalae</taxon>
        <taxon>rosids</taxon>
        <taxon>fabids</taxon>
        <taxon>Fabales</taxon>
        <taxon>Fabaceae</taxon>
        <taxon>Papilionoideae</taxon>
        <taxon>50 kb inversion clade</taxon>
        <taxon>NPAAA clade</taxon>
        <taxon>indigoferoid/millettioid clade</taxon>
        <taxon>Phaseoleae</taxon>
        <taxon>Glycine</taxon>
        <taxon>Glycine subgen. Soja</taxon>
    </lineage>
</organism>
<keyword evidence="2" id="KW-1185">Reference proteome</keyword>
<dbReference type="Proteomes" id="UP000289340">
    <property type="component" value="Chromosome 20"/>
</dbReference>
<evidence type="ECO:0000313" key="1">
    <source>
        <dbReference type="EMBL" id="RZB43297.1"/>
    </source>
</evidence>
<reference evidence="1 2" key="1">
    <citation type="submission" date="2018-09" db="EMBL/GenBank/DDBJ databases">
        <title>A high-quality reference genome of wild soybean provides a powerful tool to mine soybean genomes.</title>
        <authorList>
            <person name="Xie M."/>
            <person name="Chung C.Y.L."/>
            <person name="Li M.-W."/>
            <person name="Wong F.-L."/>
            <person name="Chan T.-F."/>
            <person name="Lam H.-M."/>
        </authorList>
    </citation>
    <scope>NUCLEOTIDE SEQUENCE [LARGE SCALE GENOMIC DNA]</scope>
    <source>
        <strain evidence="2">cv. W05</strain>
        <tissue evidence="1">Hypocotyl of etiolated seedlings</tissue>
    </source>
</reference>
<sequence length="151" mass="16843">MLKFMTIKIADDNDVKASQSFGLTEDQPHAYLSTLKAEPIPSTQVQLGVEVVEVEKKKFKELTGKNYANQSLGTCLITLEENHADDINYLENPLYGKFKIKGLPFAHKLTKLFKDVVANGKFQWALSFGILPAGVKVDMDDGYHQVLRALA</sequence>